<organism evidence="1 2">
    <name type="scientific">Alkalicoccus daliensis</name>
    <dbReference type="NCBI Taxonomy" id="745820"/>
    <lineage>
        <taxon>Bacteria</taxon>
        <taxon>Bacillati</taxon>
        <taxon>Bacillota</taxon>
        <taxon>Bacilli</taxon>
        <taxon>Bacillales</taxon>
        <taxon>Bacillaceae</taxon>
        <taxon>Alkalicoccus</taxon>
    </lineage>
</organism>
<protein>
    <submittedName>
        <fullName evidence="1">Uncharacterized protein</fullName>
    </submittedName>
</protein>
<keyword evidence="2" id="KW-1185">Reference proteome</keyword>
<evidence type="ECO:0000313" key="1">
    <source>
        <dbReference type="EMBL" id="SDO15739.1"/>
    </source>
</evidence>
<proteinExistence type="predicted"/>
<sequence length="42" mass="4952">MLITIYEQVVDNVNKTYTQLMDGDLQLLTENLWISPKIVHNF</sequence>
<dbReference type="EMBL" id="FNIL01000008">
    <property type="protein sequence ID" value="SDO15739.1"/>
    <property type="molecule type" value="Genomic_DNA"/>
</dbReference>
<dbReference type="STRING" id="745820.SAMN04488053_1088"/>
<accession>A0A1H0H984</accession>
<evidence type="ECO:0000313" key="2">
    <source>
        <dbReference type="Proteomes" id="UP000198778"/>
    </source>
</evidence>
<name>A0A1H0H984_9BACI</name>
<dbReference type="AlphaFoldDB" id="A0A1H0H984"/>
<reference evidence="2" key="1">
    <citation type="submission" date="2016-10" db="EMBL/GenBank/DDBJ databases">
        <authorList>
            <person name="Varghese N."/>
            <person name="Submissions S."/>
        </authorList>
    </citation>
    <scope>NUCLEOTIDE SEQUENCE [LARGE SCALE GENOMIC DNA]</scope>
    <source>
        <strain evidence="2">CGMCC 1.10369</strain>
    </source>
</reference>
<dbReference type="Proteomes" id="UP000198778">
    <property type="component" value="Unassembled WGS sequence"/>
</dbReference>
<gene>
    <name evidence="1" type="ORF">SAMN04488053_1088</name>
</gene>